<evidence type="ECO:0000313" key="4">
    <source>
        <dbReference type="Proteomes" id="UP000190637"/>
    </source>
</evidence>
<dbReference type="GO" id="GO:0016614">
    <property type="term" value="F:oxidoreductase activity, acting on CH-OH group of donors"/>
    <property type="evidence" value="ECO:0007669"/>
    <property type="project" value="UniProtKB-ARBA"/>
</dbReference>
<dbReference type="OrthoDB" id="3571370at2"/>
<dbReference type="EMBL" id="FUWS01000004">
    <property type="protein sequence ID" value="SJZ92631.1"/>
    <property type="molecule type" value="Genomic_DNA"/>
</dbReference>
<dbReference type="Pfam" id="PF13561">
    <property type="entry name" value="adh_short_C2"/>
    <property type="match status" value="1"/>
</dbReference>
<protein>
    <submittedName>
        <fullName evidence="3">3-oxoacyl-[acyl-carrier protein] reductase</fullName>
    </submittedName>
</protein>
<proteinExistence type="inferred from homology"/>
<dbReference type="InterPro" id="IPR036291">
    <property type="entry name" value="NAD(P)-bd_dom_sf"/>
</dbReference>
<dbReference type="RefSeq" id="WP_078761225.1">
    <property type="nucleotide sequence ID" value="NZ_FUWS01000004.1"/>
</dbReference>
<dbReference type="CDD" id="cd05233">
    <property type="entry name" value="SDR_c"/>
    <property type="match status" value="1"/>
</dbReference>
<comment type="similarity">
    <text evidence="1">Belongs to the short-chain dehydrogenases/reductases (SDR) family.</text>
</comment>
<gene>
    <name evidence="3" type="ORF">SAMN02745673_01889</name>
</gene>
<keyword evidence="2" id="KW-0560">Oxidoreductase</keyword>
<dbReference type="SUPFAM" id="SSF51735">
    <property type="entry name" value="NAD(P)-binding Rossmann-fold domains"/>
    <property type="match status" value="1"/>
</dbReference>
<dbReference type="Proteomes" id="UP000190637">
    <property type="component" value="Unassembled WGS sequence"/>
</dbReference>
<dbReference type="PRINTS" id="PR00081">
    <property type="entry name" value="GDHRDH"/>
</dbReference>
<dbReference type="STRING" id="1122192.SAMN02745673_01889"/>
<evidence type="ECO:0000256" key="1">
    <source>
        <dbReference type="ARBA" id="ARBA00006484"/>
    </source>
</evidence>
<dbReference type="InterPro" id="IPR002347">
    <property type="entry name" value="SDR_fam"/>
</dbReference>
<dbReference type="InterPro" id="IPR020904">
    <property type="entry name" value="Sc_DH/Rdtase_CS"/>
</dbReference>
<dbReference type="PROSITE" id="PS00061">
    <property type="entry name" value="ADH_SHORT"/>
    <property type="match status" value="1"/>
</dbReference>
<dbReference type="Gene3D" id="3.40.50.720">
    <property type="entry name" value="NAD(P)-binding Rossmann-like Domain"/>
    <property type="match status" value="1"/>
</dbReference>
<accession>A0A1T4PMQ3</accession>
<keyword evidence="4" id="KW-1185">Reference proteome</keyword>
<evidence type="ECO:0000256" key="2">
    <source>
        <dbReference type="ARBA" id="ARBA00023002"/>
    </source>
</evidence>
<organism evidence="3 4">
    <name type="scientific">Marinactinospora thermotolerans DSM 45154</name>
    <dbReference type="NCBI Taxonomy" id="1122192"/>
    <lineage>
        <taxon>Bacteria</taxon>
        <taxon>Bacillati</taxon>
        <taxon>Actinomycetota</taxon>
        <taxon>Actinomycetes</taxon>
        <taxon>Streptosporangiales</taxon>
        <taxon>Nocardiopsidaceae</taxon>
        <taxon>Marinactinospora</taxon>
    </lineage>
</organism>
<dbReference type="PANTHER" id="PTHR48107">
    <property type="entry name" value="NADPH-DEPENDENT ALDEHYDE REDUCTASE-LIKE PROTEIN, CHLOROPLASTIC-RELATED"/>
    <property type="match status" value="1"/>
</dbReference>
<name>A0A1T4PMQ3_9ACTN</name>
<dbReference type="PANTHER" id="PTHR48107:SF7">
    <property type="entry name" value="RE15974P"/>
    <property type="match status" value="1"/>
</dbReference>
<evidence type="ECO:0000313" key="3">
    <source>
        <dbReference type="EMBL" id="SJZ92631.1"/>
    </source>
</evidence>
<dbReference type="AlphaFoldDB" id="A0A1T4PMQ3"/>
<sequence length="264" mass="27615">MTADHESTVAAPSTTARPLALVTGVGRTVGIGAAIARRLAASGWNIAFSHWAPYDARMAWGAEAGATEAIGAGLAAHGAAFSTIEGDLSDPDTPERIFDEAEQRLGTVSALVMCHCESVDSGLLDTTVESFDRHFAVNARATWLLVREYGRRFRGPFGSGRIVALTSDHTVGNLPYGASKAALDRITLAAAHELAHLGVTANVVNPGPVDTGWMTEEVRAACLEGTPLGRLGTPEDTAHLVDFLCSPEGAWVNGQLLKSNGGLD</sequence>
<reference evidence="3 4" key="1">
    <citation type="submission" date="2017-02" db="EMBL/GenBank/DDBJ databases">
        <authorList>
            <person name="Peterson S.W."/>
        </authorList>
    </citation>
    <scope>NUCLEOTIDE SEQUENCE [LARGE SCALE GENOMIC DNA]</scope>
    <source>
        <strain evidence="3 4">DSM 45154</strain>
    </source>
</reference>